<sequence length="209" mass="23256">MRRNNLFRRVIRFDGAGPFVAQFDVLAPDTPDRSFFREPYQNSESAMDQKLPEVTIAEEPPRQPEILRLLEMSDAYAASLYPAESNHLVDVSALEQPDVSFFVARFDGAIVGCCALVEAGDGTAEIKRMFVDPQARGLKVGKHLLQTLEHHAVSIGLDVIRLETGIHQPEAIGLYRNSGYVERPPFGGYQLDPLSLFMEKVLQPADLDG</sequence>
<dbReference type="EC" id="2.3.1.-" evidence="1"/>
<comment type="caution">
    <text evidence="1">The sequence shown here is derived from an EMBL/GenBank/DDBJ whole genome shotgun (WGS) entry which is preliminary data.</text>
</comment>
<dbReference type="EMBL" id="JAGGJR010000015">
    <property type="protein sequence ID" value="MBP1876173.1"/>
    <property type="molecule type" value="Genomic_DNA"/>
</dbReference>
<proteinExistence type="predicted"/>
<name>A0ACC5T5M1_ENSAD</name>
<gene>
    <name evidence="1" type="ORF">J2Z19_005922</name>
</gene>
<keyword evidence="1" id="KW-0012">Acyltransferase</keyword>
<reference evidence="1" key="1">
    <citation type="submission" date="2021-03" db="EMBL/GenBank/DDBJ databases">
        <title>Genomic Encyclopedia of Type Strains, Phase IV (KMG-IV): sequencing the most valuable type-strain genomes for metagenomic binning, comparative biology and taxonomic classification.</title>
        <authorList>
            <person name="Goeker M."/>
        </authorList>
    </citation>
    <scope>NUCLEOTIDE SEQUENCE</scope>
    <source>
        <strain evidence="1">DSM 18131</strain>
    </source>
</reference>
<evidence type="ECO:0000313" key="1">
    <source>
        <dbReference type="EMBL" id="MBP1876173.1"/>
    </source>
</evidence>
<keyword evidence="2" id="KW-1185">Reference proteome</keyword>
<evidence type="ECO:0000313" key="2">
    <source>
        <dbReference type="Proteomes" id="UP000823773"/>
    </source>
</evidence>
<protein>
    <submittedName>
        <fullName evidence="1">Acetyltransferase</fullName>
        <ecNumber evidence="1">2.3.1.-</ecNumber>
    </submittedName>
</protein>
<keyword evidence="1" id="KW-0808">Transferase</keyword>
<accession>A0ACC5T5M1</accession>
<organism evidence="1 2">
    <name type="scientific">Ensifer adhaerens</name>
    <name type="common">Sinorhizobium morelense</name>
    <dbReference type="NCBI Taxonomy" id="106592"/>
    <lineage>
        <taxon>Bacteria</taxon>
        <taxon>Pseudomonadati</taxon>
        <taxon>Pseudomonadota</taxon>
        <taxon>Alphaproteobacteria</taxon>
        <taxon>Hyphomicrobiales</taxon>
        <taxon>Rhizobiaceae</taxon>
        <taxon>Sinorhizobium/Ensifer group</taxon>
        <taxon>Ensifer</taxon>
    </lineage>
</organism>
<dbReference type="Proteomes" id="UP000823773">
    <property type="component" value="Unassembled WGS sequence"/>
</dbReference>